<sequence length="164" mass="19127">MTANYSLDKKYLTAEDGTKYLAVYNGEGGLDLYDTKRIVKRKDFEDDTDYAIGKYNTAEKFEKLIGKYKALVEGEVGHDEDMVYVSFKDGSELRISNYIDLSFIPPMSDYPYSSKQYVFCEGFTEYLFMKEEEIEADNERERKLIRSYIALARLLSRHFELTAI</sequence>
<name>A0ABM7VC89_9BACT</name>
<dbReference type="Proteomes" id="UP001354989">
    <property type="component" value="Chromosome"/>
</dbReference>
<dbReference type="RefSeq" id="WP_332922602.1">
    <property type="nucleotide sequence ID" value="NZ_AP025292.1"/>
</dbReference>
<gene>
    <name evidence="1" type="ORF">PEPS_08300</name>
</gene>
<proteinExistence type="predicted"/>
<organism evidence="1 2">
    <name type="scientific">Persicobacter psychrovividus</name>
    <dbReference type="NCBI Taxonomy" id="387638"/>
    <lineage>
        <taxon>Bacteria</taxon>
        <taxon>Pseudomonadati</taxon>
        <taxon>Bacteroidota</taxon>
        <taxon>Cytophagia</taxon>
        <taxon>Cytophagales</taxon>
        <taxon>Persicobacteraceae</taxon>
        <taxon>Persicobacter</taxon>
    </lineage>
</organism>
<keyword evidence="2" id="KW-1185">Reference proteome</keyword>
<protein>
    <submittedName>
        <fullName evidence="1">Uncharacterized protein</fullName>
    </submittedName>
</protein>
<accession>A0ABM7VC89</accession>
<dbReference type="EMBL" id="AP025292">
    <property type="protein sequence ID" value="BDC98549.1"/>
    <property type="molecule type" value="Genomic_DNA"/>
</dbReference>
<reference evidence="1 2" key="1">
    <citation type="submission" date="2021-12" db="EMBL/GenBank/DDBJ databases">
        <title>Genome sequencing of bacteria with rrn-lacking chromosome and rrn-plasmid.</title>
        <authorList>
            <person name="Anda M."/>
            <person name="Iwasaki W."/>
        </authorList>
    </citation>
    <scope>NUCLEOTIDE SEQUENCE [LARGE SCALE GENOMIC DNA]</scope>
    <source>
        <strain evidence="1 2">NBRC 101262</strain>
    </source>
</reference>
<evidence type="ECO:0000313" key="2">
    <source>
        <dbReference type="Proteomes" id="UP001354989"/>
    </source>
</evidence>
<evidence type="ECO:0000313" key="1">
    <source>
        <dbReference type="EMBL" id="BDC98549.1"/>
    </source>
</evidence>